<feature type="compositionally biased region" description="Polar residues" evidence="1">
    <location>
        <begin position="277"/>
        <end position="287"/>
    </location>
</feature>
<feature type="region of interest" description="Disordered" evidence="1">
    <location>
        <begin position="261"/>
        <end position="287"/>
    </location>
</feature>
<dbReference type="OrthoDB" id="9971371at2759"/>
<dbReference type="PANTHER" id="PTHR35087:SF1">
    <property type="entry name" value="RIKEN CDNA 4930505A04 GENE"/>
    <property type="match status" value="1"/>
</dbReference>
<proteinExistence type="predicted"/>
<dbReference type="FunCoup" id="A0A6P7XAW2">
    <property type="interactions" value="14"/>
</dbReference>
<dbReference type="AlphaFoldDB" id="A0A6P7XAW2"/>
<dbReference type="KEGG" id="muo:115464194"/>
<dbReference type="InParanoid" id="A0A6P7XAW2"/>
<dbReference type="Proteomes" id="UP000515156">
    <property type="component" value="Chromosome 3"/>
</dbReference>
<reference evidence="3" key="1">
    <citation type="submission" date="2025-08" db="UniProtKB">
        <authorList>
            <consortium name="RefSeq"/>
        </authorList>
    </citation>
    <scope>IDENTIFICATION</scope>
</reference>
<organism evidence="2 3">
    <name type="scientific">Microcaecilia unicolor</name>
    <dbReference type="NCBI Taxonomy" id="1415580"/>
    <lineage>
        <taxon>Eukaryota</taxon>
        <taxon>Metazoa</taxon>
        <taxon>Chordata</taxon>
        <taxon>Craniata</taxon>
        <taxon>Vertebrata</taxon>
        <taxon>Euteleostomi</taxon>
        <taxon>Amphibia</taxon>
        <taxon>Gymnophiona</taxon>
        <taxon>Siphonopidae</taxon>
        <taxon>Microcaecilia</taxon>
    </lineage>
</organism>
<protein>
    <submittedName>
        <fullName evidence="3">Uncharacterized protein C2orf73 homolog</fullName>
    </submittedName>
</protein>
<feature type="compositionally biased region" description="Polar residues" evidence="1">
    <location>
        <begin position="323"/>
        <end position="333"/>
    </location>
</feature>
<sequence length="397" mass="44204">MAICAKTSTEAIRAETSRACSIDKQQSHVNHIIVVLVSSAVHWQHSDVLWSGDGFMCAVVVAAPCTLSPNTFRIFHAKVSDVNLGMQWYGPLHPWEKKEPPVHPRSPNRHNVPHPYYAKFIENNSKFFNEPICHVETADTMNKQAVWWKNKVPSPTLYFPPYDMQSTQRRDFQESACIMSPISRHSMNPNKFPVHGIVPLAVPKTKSTVPKIIQEQMSFQHQLDCRKSPAEPIRGKRHGAFVWTEIKPVSEPIVPKGIKAFQSATGSHPPEQPKTGKGNSVKSKMTSPNLCFQNSQQMCDFKSHLSKTDLREAAKAYPRIPASEQNSSSTSQTAEEDTGHLAGVESSCYAMSNPLGKSEGRLLPKSMILPASTALDMEPSLFPCINNTKHKLTPVNC</sequence>
<dbReference type="Pfam" id="PF15667">
    <property type="entry name" value="CMIP6"/>
    <property type="match status" value="1"/>
</dbReference>
<feature type="region of interest" description="Disordered" evidence="1">
    <location>
        <begin position="317"/>
        <end position="339"/>
    </location>
</feature>
<dbReference type="GeneID" id="115464194"/>
<dbReference type="RefSeq" id="XP_030050446.1">
    <property type="nucleotide sequence ID" value="XM_030194586.1"/>
</dbReference>
<evidence type="ECO:0000256" key="1">
    <source>
        <dbReference type="SAM" id="MobiDB-lite"/>
    </source>
</evidence>
<dbReference type="CTD" id="129852"/>
<accession>A0A6P7XAW2</accession>
<gene>
    <name evidence="3" type="primary">C3H2orf73</name>
</gene>
<dbReference type="InterPro" id="IPR031365">
    <property type="entry name" value="CMIP6"/>
</dbReference>
<name>A0A6P7XAW2_9AMPH</name>
<keyword evidence="2" id="KW-1185">Reference proteome</keyword>
<evidence type="ECO:0000313" key="2">
    <source>
        <dbReference type="Proteomes" id="UP000515156"/>
    </source>
</evidence>
<evidence type="ECO:0000313" key="3">
    <source>
        <dbReference type="RefSeq" id="XP_030050446.1"/>
    </source>
</evidence>
<dbReference type="PANTHER" id="PTHR35087">
    <property type="entry name" value="SIMILAR TO HYPOTHETICAL PROTEIN FLJ40298"/>
    <property type="match status" value="1"/>
</dbReference>